<evidence type="ECO:0000256" key="22">
    <source>
        <dbReference type="ARBA" id="ARBA00081419"/>
    </source>
</evidence>
<comment type="pathway">
    <text evidence="2">Lipid metabolism; fatty acid biosynthesis.</text>
</comment>
<dbReference type="CDD" id="cd05333">
    <property type="entry name" value="BKR_SDR_c"/>
    <property type="match status" value="1"/>
</dbReference>
<evidence type="ECO:0000256" key="13">
    <source>
        <dbReference type="ARBA" id="ARBA00037929"/>
    </source>
</evidence>
<keyword evidence="10" id="KW-0443">Lipid metabolism</keyword>
<dbReference type="GO" id="GO:0047035">
    <property type="term" value="F:testosterone dehydrogenase (NAD+) activity"/>
    <property type="evidence" value="ECO:0007669"/>
    <property type="project" value="UniProtKB-EC"/>
</dbReference>
<evidence type="ECO:0000256" key="3">
    <source>
        <dbReference type="ARBA" id="ARBA00006484"/>
    </source>
</evidence>
<dbReference type="Pfam" id="PF13561">
    <property type="entry name" value="adh_short_C2"/>
    <property type="match status" value="1"/>
</dbReference>
<dbReference type="Gene3D" id="3.40.50.720">
    <property type="entry name" value="NAD(P)-binding Rossmann-like Domain"/>
    <property type="match status" value="1"/>
</dbReference>
<evidence type="ECO:0000256" key="9">
    <source>
        <dbReference type="ARBA" id="ARBA00023027"/>
    </source>
</evidence>
<organism evidence="28 29">
    <name type="scientific">Actinia tenebrosa</name>
    <name type="common">Australian red waratah sea anemone</name>
    <dbReference type="NCBI Taxonomy" id="6105"/>
    <lineage>
        <taxon>Eukaryota</taxon>
        <taxon>Metazoa</taxon>
        <taxon>Cnidaria</taxon>
        <taxon>Anthozoa</taxon>
        <taxon>Hexacorallia</taxon>
        <taxon>Actiniaria</taxon>
        <taxon>Actiniidae</taxon>
        <taxon>Actinia</taxon>
    </lineage>
</organism>
<evidence type="ECO:0000256" key="11">
    <source>
        <dbReference type="ARBA" id="ARBA00023128"/>
    </source>
</evidence>
<keyword evidence="11" id="KW-0496">Mitochondrion</keyword>
<dbReference type="SUPFAM" id="SSF51735">
    <property type="entry name" value="NAD(P)-binding Rossmann-fold domains"/>
    <property type="match status" value="1"/>
</dbReference>
<keyword evidence="5" id="KW-0444">Lipid biosynthesis</keyword>
<dbReference type="GO" id="GO:0048038">
    <property type="term" value="F:quinone binding"/>
    <property type="evidence" value="ECO:0007669"/>
    <property type="project" value="TreeGrafter"/>
</dbReference>
<feature type="chain" id="PRO_5027849531" description="(3R)-3-hydroxyacyl-CoA dehydrogenase" evidence="26">
    <location>
        <begin position="19"/>
        <end position="257"/>
    </location>
</feature>
<keyword evidence="28" id="KW-1185">Reference proteome</keyword>
<keyword evidence="12" id="KW-0275">Fatty acid biosynthesis</keyword>
<dbReference type="RefSeq" id="XP_031569800.1">
    <property type="nucleotide sequence ID" value="XM_031713940.1"/>
</dbReference>
<comment type="subunit">
    <text evidence="18">Heterotetramer with CBR4; contains two molecules of HSD17B8 and CBR4.</text>
</comment>
<dbReference type="SMART" id="SM00822">
    <property type="entry name" value="PKS_KR"/>
    <property type="match status" value="1"/>
</dbReference>
<evidence type="ECO:0000256" key="4">
    <source>
        <dbReference type="ARBA" id="ARBA00012456"/>
    </source>
</evidence>
<keyword evidence="9" id="KW-0520">NAD</keyword>
<proteinExistence type="inferred from homology"/>
<keyword evidence="8" id="KW-0560">Oxidoreductase</keyword>
<evidence type="ECO:0000256" key="12">
    <source>
        <dbReference type="ARBA" id="ARBA00023160"/>
    </source>
</evidence>
<evidence type="ECO:0000256" key="10">
    <source>
        <dbReference type="ARBA" id="ARBA00023098"/>
    </source>
</evidence>
<dbReference type="KEGG" id="aten:116304234"/>
<dbReference type="InParanoid" id="A0A6P8IUC2"/>
<evidence type="ECO:0000256" key="17">
    <source>
        <dbReference type="ARBA" id="ARBA00052680"/>
    </source>
</evidence>
<evidence type="ECO:0000256" key="7">
    <source>
        <dbReference type="ARBA" id="ARBA00022832"/>
    </source>
</evidence>
<evidence type="ECO:0000259" key="27">
    <source>
        <dbReference type="SMART" id="SM00822"/>
    </source>
</evidence>
<evidence type="ECO:0000256" key="15">
    <source>
        <dbReference type="ARBA" id="ARBA00050232"/>
    </source>
</evidence>
<evidence type="ECO:0000256" key="6">
    <source>
        <dbReference type="ARBA" id="ARBA00022553"/>
    </source>
</evidence>
<name>A0A6P8IUC2_ACTTE</name>
<dbReference type="GO" id="GO:0006633">
    <property type="term" value="P:fatty acid biosynthetic process"/>
    <property type="evidence" value="ECO:0007669"/>
    <property type="project" value="UniProtKB-KW"/>
</dbReference>
<evidence type="ECO:0000256" key="8">
    <source>
        <dbReference type="ARBA" id="ARBA00023002"/>
    </source>
</evidence>
<dbReference type="FunFam" id="3.40.50.720:FF:000231">
    <property type="entry name" value="Estradiol 17-beta-dehydrogenase 8"/>
    <property type="match status" value="1"/>
</dbReference>
<dbReference type="EC" id="1.1.1.n12" evidence="4"/>
<evidence type="ECO:0000256" key="24">
    <source>
        <dbReference type="ARBA" id="ARBA00083097"/>
    </source>
</evidence>
<dbReference type="PRINTS" id="PR00080">
    <property type="entry name" value="SDRFAMILY"/>
</dbReference>
<evidence type="ECO:0000256" key="18">
    <source>
        <dbReference type="ARBA" id="ARBA00065174"/>
    </source>
</evidence>
<comment type="catalytic activity">
    <reaction evidence="14">
        <text>17beta-estradiol + NAD(+) = estrone + NADH + H(+)</text>
        <dbReference type="Rhea" id="RHEA:24612"/>
        <dbReference type="ChEBI" id="CHEBI:15378"/>
        <dbReference type="ChEBI" id="CHEBI:16469"/>
        <dbReference type="ChEBI" id="CHEBI:17263"/>
        <dbReference type="ChEBI" id="CHEBI:57540"/>
        <dbReference type="ChEBI" id="CHEBI:57945"/>
        <dbReference type="EC" id="1.1.1.62"/>
    </reaction>
    <physiologicalReaction direction="left-to-right" evidence="14">
        <dbReference type="Rhea" id="RHEA:24613"/>
    </physiologicalReaction>
    <physiologicalReaction direction="right-to-left" evidence="14">
        <dbReference type="Rhea" id="RHEA:24614"/>
    </physiologicalReaction>
</comment>
<comment type="subcellular location">
    <subcellularLocation>
        <location evidence="1">Mitochondrion matrix</location>
    </subcellularLocation>
</comment>
<comment type="catalytic activity">
    <reaction evidence="17">
        <text>a (3R)-3-hydroxyacyl-CoA + NAD(+) = a 3-oxoacyl-CoA + NADH + H(+)</text>
        <dbReference type="Rhea" id="RHEA:32711"/>
        <dbReference type="ChEBI" id="CHEBI:15378"/>
        <dbReference type="ChEBI" id="CHEBI:57319"/>
        <dbReference type="ChEBI" id="CHEBI:57540"/>
        <dbReference type="ChEBI" id="CHEBI:57945"/>
        <dbReference type="ChEBI" id="CHEBI:90726"/>
        <dbReference type="EC" id="1.1.1.n12"/>
    </reaction>
    <physiologicalReaction direction="left-to-right" evidence="17">
        <dbReference type="Rhea" id="RHEA:32712"/>
    </physiologicalReaction>
</comment>
<evidence type="ECO:0000313" key="29">
    <source>
        <dbReference type="RefSeq" id="XP_031569800.1"/>
    </source>
</evidence>
<evidence type="ECO:0000256" key="20">
    <source>
        <dbReference type="ARBA" id="ARBA00070911"/>
    </source>
</evidence>
<evidence type="ECO:0000256" key="25">
    <source>
        <dbReference type="ARBA" id="ARBA00083258"/>
    </source>
</evidence>
<evidence type="ECO:0000313" key="28">
    <source>
        <dbReference type="Proteomes" id="UP000515163"/>
    </source>
</evidence>
<reference evidence="29" key="1">
    <citation type="submission" date="2025-08" db="UniProtKB">
        <authorList>
            <consortium name="RefSeq"/>
        </authorList>
    </citation>
    <scope>IDENTIFICATION</scope>
    <source>
        <tissue evidence="29">Tentacle</tissue>
    </source>
</reference>
<dbReference type="GO" id="GO:0004303">
    <property type="term" value="F:estradiol 17-beta-dehydrogenase [NAD(P)+] activity"/>
    <property type="evidence" value="ECO:0007669"/>
    <property type="project" value="UniProtKB-EC"/>
</dbReference>
<evidence type="ECO:0000256" key="2">
    <source>
        <dbReference type="ARBA" id="ARBA00005194"/>
    </source>
</evidence>
<accession>A0A6P8IUC2</accession>
<feature type="domain" description="Ketoreductase" evidence="27">
    <location>
        <begin position="12"/>
        <end position="198"/>
    </location>
</feature>
<dbReference type="InterPro" id="IPR002347">
    <property type="entry name" value="SDR_fam"/>
</dbReference>
<keyword evidence="6" id="KW-0597">Phosphoprotein</keyword>
<keyword evidence="26" id="KW-0732">Signal</keyword>
<dbReference type="OrthoDB" id="294295at2759"/>
<protein>
    <recommendedName>
        <fullName evidence="20">(3R)-3-hydroxyacyl-CoA dehydrogenase</fullName>
        <ecNumber evidence="19">1.1.1.239</ecNumber>
        <ecNumber evidence="4">1.1.1.n12</ecNumber>
    </recommendedName>
    <alternativeName>
        <fullName evidence="22">17-beta-hydroxysteroid dehydrogenase 8</fullName>
    </alternativeName>
    <alternativeName>
        <fullName evidence="21">3-ketoacyl-[acyl-carrier-protein] reductase alpha subunit</fullName>
    </alternativeName>
    <alternativeName>
        <fullName evidence="24">3-oxoacyl-[acyl-carrier-protein] reductase</fullName>
    </alternativeName>
    <alternativeName>
        <fullName evidence="25">Estradiol 17-beta-dehydrogenase 8</fullName>
    </alternativeName>
    <alternativeName>
        <fullName evidence="23">Testosterone 17-beta-dehydrogenase 8</fullName>
    </alternativeName>
</protein>
<dbReference type="GO" id="GO:0005759">
    <property type="term" value="C:mitochondrial matrix"/>
    <property type="evidence" value="ECO:0007669"/>
    <property type="project" value="UniProtKB-SubCell"/>
</dbReference>
<dbReference type="InterPro" id="IPR036291">
    <property type="entry name" value="NAD(P)-bd_dom_sf"/>
</dbReference>
<gene>
    <name evidence="29" type="primary">LOC116304234</name>
</gene>
<dbReference type="AlphaFoldDB" id="A0A6P8IUC2"/>
<dbReference type="PRINTS" id="PR00081">
    <property type="entry name" value="GDHRDH"/>
</dbReference>
<dbReference type="PANTHER" id="PTHR42760">
    <property type="entry name" value="SHORT-CHAIN DEHYDROGENASES/REDUCTASES FAMILY MEMBER"/>
    <property type="match status" value="1"/>
</dbReference>
<dbReference type="NCBIfam" id="NF009466">
    <property type="entry name" value="PRK12826.1-2"/>
    <property type="match status" value="1"/>
</dbReference>
<comment type="catalytic activity">
    <reaction evidence="15">
        <text>testosterone + NAD(+) = androst-4-ene-3,17-dione + NADH + H(+)</text>
        <dbReference type="Rhea" id="RHEA:14929"/>
        <dbReference type="ChEBI" id="CHEBI:15378"/>
        <dbReference type="ChEBI" id="CHEBI:16422"/>
        <dbReference type="ChEBI" id="CHEBI:17347"/>
        <dbReference type="ChEBI" id="CHEBI:57540"/>
        <dbReference type="ChEBI" id="CHEBI:57945"/>
        <dbReference type="EC" id="1.1.1.239"/>
    </reaction>
    <physiologicalReaction direction="left-to-right" evidence="15">
        <dbReference type="Rhea" id="RHEA:14930"/>
    </physiologicalReaction>
</comment>
<keyword evidence="7" id="KW-0276">Fatty acid metabolism</keyword>
<dbReference type="GeneID" id="116304234"/>
<comment type="pathway">
    <text evidence="13">Steroid biosynthesis; estrogen biosynthesis.</text>
</comment>
<evidence type="ECO:0000256" key="16">
    <source>
        <dbReference type="ARBA" id="ARBA00050435"/>
    </source>
</evidence>
<dbReference type="EC" id="1.1.1.239" evidence="19"/>
<dbReference type="InterPro" id="IPR057326">
    <property type="entry name" value="KR_dom"/>
</dbReference>
<dbReference type="GO" id="GO:0008210">
    <property type="term" value="P:estrogen metabolic process"/>
    <property type="evidence" value="ECO:0007669"/>
    <property type="project" value="UniProtKB-ARBA"/>
</dbReference>
<evidence type="ECO:0000256" key="26">
    <source>
        <dbReference type="SAM" id="SignalP"/>
    </source>
</evidence>
<evidence type="ECO:0000256" key="19">
    <source>
        <dbReference type="ARBA" id="ARBA00066822"/>
    </source>
</evidence>
<dbReference type="PANTHER" id="PTHR42760:SF83">
    <property type="entry name" value="(3R)-3-HYDROXYACYL-COA DEHYDROGENASE"/>
    <property type="match status" value="1"/>
</dbReference>
<evidence type="ECO:0000256" key="21">
    <source>
        <dbReference type="ARBA" id="ARBA00077835"/>
    </source>
</evidence>
<evidence type="ECO:0000256" key="1">
    <source>
        <dbReference type="ARBA" id="ARBA00004305"/>
    </source>
</evidence>
<feature type="signal peptide" evidence="26">
    <location>
        <begin position="1"/>
        <end position="18"/>
    </location>
</feature>
<dbReference type="FunCoup" id="A0A6P8IUC2">
    <property type="interactions" value="178"/>
</dbReference>
<comment type="similarity">
    <text evidence="3">Belongs to the short-chain dehydrogenases/reductases (SDR) family.</text>
</comment>
<sequence>MAAANGLLLSGRLALVTGGASGIGRAICQTLAKAGASVAVVDRNIEGAKETGNSLSKNDGNQLHSYHATDVVSSLQVNKLILKVQEDHQRPPCILVNSAGITRDAFFLKMNEEAFDEVIDVNLKGTFLMSQFASKAMVESKISNGSIINIASIVGKTGNIGQANYTASKAGVEGLTRTCALELARFGIRCNAVLPGFIHSPMTEKIPEQITQKIVKMVPLSRIGQPSEIAEVVNFLASDLSSYITGASIEVTGGLSM</sequence>
<evidence type="ECO:0000256" key="23">
    <source>
        <dbReference type="ARBA" id="ARBA00081936"/>
    </source>
</evidence>
<dbReference type="Proteomes" id="UP000515163">
    <property type="component" value="Unplaced"/>
</dbReference>
<evidence type="ECO:0000256" key="14">
    <source>
        <dbReference type="ARBA" id="ARBA00049069"/>
    </source>
</evidence>
<evidence type="ECO:0000256" key="5">
    <source>
        <dbReference type="ARBA" id="ARBA00022516"/>
    </source>
</evidence>
<comment type="catalytic activity">
    <reaction evidence="16">
        <text>17beta-hydroxy-5alpha-androstan-3-one + NAD(+) = 5alpha-androstan-3,17-dione + NADH + H(+)</text>
        <dbReference type="Rhea" id="RHEA:41992"/>
        <dbReference type="ChEBI" id="CHEBI:15378"/>
        <dbReference type="ChEBI" id="CHEBI:15994"/>
        <dbReference type="ChEBI" id="CHEBI:16330"/>
        <dbReference type="ChEBI" id="CHEBI:57540"/>
        <dbReference type="ChEBI" id="CHEBI:57945"/>
    </reaction>
    <physiologicalReaction direction="left-to-right" evidence="16">
        <dbReference type="Rhea" id="RHEA:41993"/>
    </physiologicalReaction>
</comment>